<feature type="transmembrane region" description="Helical" evidence="10">
    <location>
        <begin position="229"/>
        <end position="248"/>
    </location>
</feature>
<evidence type="ECO:0000256" key="10">
    <source>
        <dbReference type="SAM" id="Phobius"/>
    </source>
</evidence>
<dbReference type="InterPro" id="IPR042094">
    <property type="entry name" value="T2SS_GspF_sf"/>
</dbReference>
<comment type="subcellular location">
    <subcellularLocation>
        <location evidence="1 9">Cell inner membrane</location>
        <topology evidence="1 9">Multi-pass membrane protein</topology>
    </subcellularLocation>
</comment>
<dbReference type="AlphaFoldDB" id="A0A2N7TL77"/>
<keyword evidence="4" id="KW-1003">Cell membrane</keyword>
<comment type="caution">
    <text evidence="12">The sequence shown here is derived from an EMBL/GenBank/DDBJ whole genome shotgun (WGS) entry which is preliminary data.</text>
</comment>
<evidence type="ECO:0000256" key="3">
    <source>
        <dbReference type="ARBA" id="ARBA00022448"/>
    </source>
</evidence>
<evidence type="ECO:0000313" key="12">
    <source>
        <dbReference type="EMBL" id="PMR68943.1"/>
    </source>
</evidence>
<dbReference type="Proteomes" id="UP000235346">
    <property type="component" value="Unassembled WGS sequence"/>
</dbReference>
<proteinExistence type="inferred from homology"/>
<dbReference type="RefSeq" id="WP_102628306.1">
    <property type="nucleotide sequence ID" value="NZ_PDOH01000053.1"/>
</dbReference>
<evidence type="ECO:0000256" key="6">
    <source>
        <dbReference type="ARBA" id="ARBA00022692"/>
    </source>
</evidence>
<sequence length="410" mass="45109">MATRTMRAPEKIKLYRWRWSGKGPNGRKVSGEIIAARKAEVEKELTGQNIVVKTVRRKGGLGGGMGKIKPRDIMLFARQMATMIRAGVPMLQAFQVVAESLKKPAMSALVQELMNDVAAGSSFSEALKRHPQHFDRLFANLVEAGEQSGSLDRMLERVAAYKEKIESLKGRVKKALWYPAAVIAVGFGVTALLLIKVVPQFESLFHGFGAELPAMTRMTIAMSEFAQQYWWWAVLGLAAFIFFIRAGMKRSEAFAYRMHALSLKIPVIGDILDKSCVARYSRTLATTFGAGVPLVEALTTAAGASGNKVYERAVEQIREDVSSGQQLHFAMRLTEQFPPLAVQMVGIGEEAGSLDAMLNRVADYYEEEVDNKVDTLTSLLEPFIIVVLGVLVGGLVISMYLPIFELGSVI</sequence>
<reference evidence="12 13" key="1">
    <citation type="submission" date="2018-01" db="EMBL/GenBank/DDBJ databases">
        <title>Halomonas endophytica sp. nov., isolated from storage liquid in the stems of Populus euphratica.</title>
        <authorList>
            <person name="Chen C."/>
        </authorList>
    </citation>
    <scope>NUCLEOTIDE SEQUENCE [LARGE SCALE GENOMIC DNA]</scope>
    <source>
        <strain evidence="12 13">DSM 26881</strain>
    </source>
</reference>
<keyword evidence="6 9" id="KW-0812">Transmembrane</keyword>
<evidence type="ECO:0000256" key="5">
    <source>
        <dbReference type="ARBA" id="ARBA00022519"/>
    </source>
</evidence>
<accession>A0A2N7TL77</accession>
<keyword evidence="8 10" id="KW-0472">Membrane</keyword>
<feature type="domain" description="Type II secretion system protein GspF" evidence="11">
    <location>
        <begin position="281"/>
        <end position="402"/>
    </location>
</feature>
<feature type="transmembrane region" description="Helical" evidence="10">
    <location>
        <begin position="382"/>
        <end position="403"/>
    </location>
</feature>
<keyword evidence="5" id="KW-0997">Cell inner membrane</keyword>
<dbReference type="EMBL" id="PNRE01000056">
    <property type="protein sequence ID" value="PMR68943.1"/>
    <property type="molecule type" value="Genomic_DNA"/>
</dbReference>
<dbReference type="PANTHER" id="PTHR30012">
    <property type="entry name" value="GENERAL SECRETION PATHWAY PROTEIN"/>
    <property type="match status" value="1"/>
</dbReference>
<protein>
    <submittedName>
        <fullName evidence="12">Type II secretion system protein F</fullName>
    </submittedName>
</protein>
<feature type="transmembrane region" description="Helical" evidence="10">
    <location>
        <begin position="175"/>
        <end position="195"/>
    </location>
</feature>
<dbReference type="GO" id="GO:0015628">
    <property type="term" value="P:protein secretion by the type II secretion system"/>
    <property type="evidence" value="ECO:0007669"/>
    <property type="project" value="TreeGrafter"/>
</dbReference>
<dbReference type="PROSITE" id="PS00874">
    <property type="entry name" value="T2SP_F"/>
    <property type="match status" value="1"/>
</dbReference>
<dbReference type="InterPro" id="IPR001992">
    <property type="entry name" value="T2SS_GspF/T4SS_PilC_CS"/>
</dbReference>
<feature type="domain" description="Type II secretion system protein GspF" evidence="11">
    <location>
        <begin position="76"/>
        <end position="199"/>
    </location>
</feature>
<evidence type="ECO:0000256" key="8">
    <source>
        <dbReference type="ARBA" id="ARBA00023136"/>
    </source>
</evidence>
<dbReference type="Gene3D" id="1.20.81.30">
    <property type="entry name" value="Type II secretion system (T2SS), domain F"/>
    <property type="match status" value="2"/>
</dbReference>
<keyword evidence="3 9" id="KW-0813">Transport</keyword>
<name>A0A2N7TL77_9GAMM</name>
<evidence type="ECO:0000256" key="7">
    <source>
        <dbReference type="ARBA" id="ARBA00022989"/>
    </source>
</evidence>
<evidence type="ECO:0000256" key="1">
    <source>
        <dbReference type="ARBA" id="ARBA00004429"/>
    </source>
</evidence>
<gene>
    <name evidence="12" type="ORF">C1H66_12955</name>
</gene>
<dbReference type="PANTHER" id="PTHR30012:SF7">
    <property type="entry name" value="PROTEIN TRANSPORT PROTEIN HOFC HOMOLOG"/>
    <property type="match status" value="1"/>
</dbReference>
<evidence type="ECO:0000313" key="13">
    <source>
        <dbReference type="Proteomes" id="UP000235346"/>
    </source>
</evidence>
<comment type="similarity">
    <text evidence="2 9">Belongs to the GSP F family.</text>
</comment>
<dbReference type="GO" id="GO:0005886">
    <property type="term" value="C:plasma membrane"/>
    <property type="evidence" value="ECO:0007669"/>
    <property type="project" value="UniProtKB-SubCell"/>
</dbReference>
<evidence type="ECO:0000256" key="9">
    <source>
        <dbReference type="RuleBase" id="RU003923"/>
    </source>
</evidence>
<evidence type="ECO:0000259" key="11">
    <source>
        <dbReference type="Pfam" id="PF00482"/>
    </source>
</evidence>
<evidence type="ECO:0000256" key="2">
    <source>
        <dbReference type="ARBA" id="ARBA00005745"/>
    </source>
</evidence>
<dbReference type="OrthoDB" id="9805682at2"/>
<dbReference type="Pfam" id="PF00482">
    <property type="entry name" value="T2SSF"/>
    <property type="match status" value="2"/>
</dbReference>
<dbReference type="InterPro" id="IPR003004">
    <property type="entry name" value="GspF/PilC"/>
</dbReference>
<dbReference type="InterPro" id="IPR018076">
    <property type="entry name" value="T2SS_GspF_dom"/>
</dbReference>
<evidence type="ECO:0000256" key="4">
    <source>
        <dbReference type="ARBA" id="ARBA00022475"/>
    </source>
</evidence>
<keyword evidence="13" id="KW-1185">Reference proteome</keyword>
<keyword evidence="7 10" id="KW-1133">Transmembrane helix</keyword>
<dbReference type="FunFam" id="1.20.81.30:FF:000001">
    <property type="entry name" value="Type II secretion system protein F"/>
    <property type="match status" value="2"/>
</dbReference>
<organism evidence="12 13">
    <name type="scientific">Halomonas heilongjiangensis</name>
    <dbReference type="NCBI Taxonomy" id="1387883"/>
    <lineage>
        <taxon>Bacteria</taxon>
        <taxon>Pseudomonadati</taxon>
        <taxon>Pseudomonadota</taxon>
        <taxon>Gammaproteobacteria</taxon>
        <taxon>Oceanospirillales</taxon>
        <taxon>Halomonadaceae</taxon>
        <taxon>Halomonas</taxon>
    </lineage>
</organism>
<dbReference type="PRINTS" id="PR00812">
    <property type="entry name" value="BCTERIALGSPF"/>
</dbReference>